<evidence type="ECO:0000256" key="1">
    <source>
        <dbReference type="SAM" id="Phobius"/>
    </source>
</evidence>
<dbReference type="AlphaFoldDB" id="A0A177V721"/>
<keyword evidence="1" id="KW-1133">Transmembrane helix</keyword>
<dbReference type="EMBL" id="LWDD02000069">
    <property type="protein sequence ID" value="KAE8264408.1"/>
    <property type="molecule type" value="Genomic_DNA"/>
</dbReference>
<dbReference type="EMBL" id="CAJHJG010002153">
    <property type="protein sequence ID" value="CAD6918133.1"/>
    <property type="molecule type" value="Genomic_DNA"/>
</dbReference>
<dbReference type="Proteomes" id="UP000836402">
    <property type="component" value="Unassembled WGS sequence"/>
</dbReference>
<reference evidence="4" key="2">
    <citation type="journal article" date="2019" name="IMA Fungus">
        <title>Genome sequencing and comparison of five Tilletia species to identify candidate genes for the detection of regulated species infecting wheat.</title>
        <authorList>
            <person name="Nguyen H.D.T."/>
            <person name="Sultana T."/>
            <person name="Kesanakurti P."/>
            <person name="Hambleton S."/>
        </authorList>
    </citation>
    <scope>NUCLEOTIDE SEQUENCE</scope>
    <source>
        <strain evidence="4">DAOMC 238032</strain>
    </source>
</reference>
<evidence type="ECO:0000313" key="5">
    <source>
        <dbReference type="Proteomes" id="UP000077671"/>
    </source>
</evidence>
<keyword evidence="1" id="KW-0472">Membrane</keyword>
<reference evidence="4" key="1">
    <citation type="submission" date="2016-04" db="EMBL/GenBank/DDBJ databases">
        <authorList>
            <person name="Nguyen H.D."/>
            <person name="Kesanakurti P."/>
            <person name="Cullis J."/>
            <person name="Levesque C.A."/>
            <person name="Hambleton S."/>
        </authorList>
    </citation>
    <scope>NUCLEOTIDE SEQUENCE</scope>
    <source>
        <strain evidence="4">DAOMC 238032</strain>
    </source>
</reference>
<proteinExistence type="predicted"/>
<keyword evidence="2" id="KW-0732">Signal</keyword>
<evidence type="ECO:0000313" key="3">
    <source>
        <dbReference type="EMBL" id="CAD6918133.1"/>
    </source>
</evidence>
<evidence type="ECO:0000313" key="4">
    <source>
        <dbReference type="EMBL" id="KAE8264408.1"/>
    </source>
</evidence>
<protein>
    <submittedName>
        <fullName evidence="4">Uncharacterized protein</fullName>
    </submittedName>
</protein>
<feature type="chain" id="PRO_5044550253" evidence="2">
    <location>
        <begin position="27"/>
        <end position="206"/>
    </location>
</feature>
<sequence>MLRRVIPATVASTLVLVTMAISQSNAQDSSALPSFSWNLMNTTQTQRDILCVQQKKYCSMSGCEDNSANITLNFCNAQTLGARCACNAGATEMKQSDWPIELADCQGRGLACKATCFQAQYSSNLQTCQQACDKTYTSTCATDSQFAADYSVMKENDKPSYAMIVGGTAGSVPGAASMRALMPSVGSSLAMSSFVLVFAAGVAVLA</sequence>
<evidence type="ECO:0000256" key="2">
    <source>
        <dbReference type="SAM" id="SignalP"/>
    </source>
</evidence>
<feature type="signal peptide" evidence="2">
    <location>
        <begin position="1"/>
        <end position="26"/>
    </location>
</feature>
<gene>
    <name evidence="4" type="ORF">A4X03_0g970</name>
    <name evidence="3" type="ORF">JKIAZH3_G2948</name>
</gene>
<name>A0A177V721_9BASI</name>
<reference evidence="3" key="3">
    <citation type="submission" date="2020-10" db="EMBL/GenBank/DDBJ databases">
        <authorList>
            <person name="Sedaghatjoo S."/>
        </authorList>
    </citation>
    <scope>NUCLEOTIDE SEQUENCE</scope>
    <source>
        <strain evidence="3">AZH3</strain>
    </source>
</reference>
<evidence type="ECO:0000313" key="6">
    <source>
        <dbReference type="Proteomes" id="UP000836402"/>
    </source>
</evidence>
<dbReference type="Proteomes" id="UP000077671">
    <property type="component" value="Unassembled WGS sequence"/>
</dbReference>
<feature type="transmembrane region" description="Helical" evidence="1">
    <location>
        <begin position="185"/>
        <end position="205"/>
    </location>
</feature>
<keyword evidence="6" id="KW-1185">Reference proteome</keyword>
<organism evidence="4 5">
    <name type="scientific">Tilletia caries</name>
    <name type="common">wheat bunt fungus</name>
    <dbReference type="NCBI Taxonomy" id="13290"/>
    <lineage>
        <taxon>Eukaryota</taxon>
        <taxon>Fungi</taxon>
        <taxon>Dikarya</taxon>
        <taxon>Basidiomycota</taxon>
        <taxon>Ustilaginomycotina</taxon>
        <taxon>Exobasidiomycetes</taxon>
        <taxon>Tilletiales</taxon>
        <taxon>Tilletiaceae</taxon>
        <taxon>Tilletia</taxon>
    </lineage>
</organism>
<keyword evidence="1" id="KW-0812">Transmembrane</keyword>
<comment type="caution">
    <text evidence="4">The sequence shown here is derived from an EMBL/GenBank/DDBJ whole genome shotgun (WGS) entry which is preliminary data.</text>
</comment>
<accession>A0A177V721</accession>